<dbReference type="InterPro" id="IPR013154">
    <property type="entry name" value="ADH-like_N"/>
</dbReference>
<dbReference type="InterPro" id="IPR036291">
    <property type="entry name" value="NAD(P)-bd_dom_sf"/>
</dbReference>
<dbReference type="PANTHER" id="PTHR45348:SF2">
    <property type="entry name" value="ZINC-TYPE ALCOHOL DEHYDROGENASE-LIKE PROTEIN C2E1P3.01"/>
    <property type="match status" value="1"/>
</dbReference>
<keyword evidence="3" id="KW-0560">Oxidoreductase</keyword>
<dbReference type="Gene3D" id="3.40.50.720">
    <property type="entry name" value="NAD(P)-binding Rossmann-like Domain"/>
    <property type="match status" value="1"/>
</dbReference>
<dbReference type="SUPFAM" id="SSF51735">
    <property type="entry name" value="NAD(P)-binding Rossmann-fold domains"/>
    <property type="match status" value="1"/>
</dbReference>
<evidence type="ECO:0000256" key="2">
    <source>
        <dbReference type="ARBA" id="ARBA00011245"/>
    </source>
</evidence>
<dbReference type="SUPFAM" id="SSF50129">
    <property type="entry name" value="GroES-like"/>
    <property type="match status" value="1"/>
</dbReference>
<comment type="subunit">
    <text evidence="2">Monomer.</text>
</comment>
<reference evidence="5" key="1">
    <citation type="submission" date="2022-06" db="EMBL/GenBank/DDBJ databases">
        <title>Complete genome sequences of two strains of the flax pathogen Septoria linicola.</title>
        <authorList>
            <person name="Lapalu N."/>
            <person name="Simon A."/>
            <person name="Demenou B."/>
            <person name="Paumier D."/>
            <person name="Guillot M.-P."/>
            <person name="Gout L."/>
            <person name="Valade R."/>
        </authorList>
    </citation>
    <scope>NUCLEOTIDE SEQUENCE</scope>
    <source>
        <strain evidence="5">SE15195</strain>
    </source>
</reference>
<feature type="domain" description="Alcohol dehydrogenase-like N-terminal" evidence="4">
    <location>
        <begin position="30"/>
        <end position="119"/>
    </location>
</feature>
<dbReference type="Pfam" id="PF08240">
    <property type="entry name" value="ADH_N"/>
    <property type="match status" value="1"/>
</dbReference>
<evidence type="ECO:0000256" key="1">
    <source>
        <dbReference type="ARBA" id="ARBA00008072"/>
    </source>
</evidence>
<proteinExistence type="inferred from homology"/>
<keyword evidence="6" id="KW-1185">Reference proteome</keyword>
<name>A0A9Q9EMM7_9PEZI</name>
<dbReference type="InterPro" id="IPR047122">
    <property type="entry name" value="Trans-enoyl_RdTase-like"/>
</dbReference>
<evidence type="ECO:0000313" key="6">
    <source>
        <dbReference type="Proteomes" id="UP001056384"/>
    </source>
</evidence>
<organism evidence="5 6">
    <name type="scientific">Septoria linicola</name>
    <dbReference type="NCBI Taxonomy" id="215465"/>
    <lineage>
        <taxon>Eukaryota</taxon>
        <taxon>Fungi</taxon>
        <taxon>Dikarya</taxon>
        <taxon>Ascomycota</taxon>
        <taxon>Pezizomycotina</taxon>
        <taxon>Dothideomycetes</taxon>
        <taxon>Dothideomycetidae</taxon>
        <taxon>Mycosphaerellales</taxon>
        <taxon>Mycosphaerellaceae</taxon>
        <taxon>Septoria</taxon>
    </lineage>
</organism>
<comment type="similarity">
    <text evidence="1">Belongs to the zinc-containing alcohol dehydrogenase family.</text>
</comment>
<gene>
    <name evidence="5" type="ORF">Slin15195_G102750</name>
</gene>
<accession>A0A9Q9EMM7</accession>
<dbReference type="AlphaFoldDB" id="A0A9Q9EMM7"/>
<dbReference type="PANTHER" id="PTHR45348">
    <property type="entry name" value="HYPOTHETICAL OXIDOREDUCTASE (EUROFUNG)"/>
    <property type="match status" value="1"/>
</dbReference>
<dbReference type="InterPro" id="IPR011032">
    <property type="entry name" value="GroES-like_sf"/>
</dbReference>
<evidence type="ECO:0000313" key="5">
    <source>
        <dbReference type="EMBL" id="USW56956.1"/>
    </source>
</evidence>
<evidence type="ECO:0000259" key="4">
    <source>
        <dbReference type="Pfam" id="PF08240"/>
    </source>
</evidence>
<dbReference type="Proteomes" id="UP001056384">
    <property type="component" value="Chromosome 9"/>
</dbReference>
<protein>
    <submittedName>
        <fullName evidence="5">GroES-like superfamily, alcohol dehydrogenase, NAD(P)-binding domain superfamily</fullName>
    </submittedName>
</protein>
<dbReference type="GO" id="GO:0016651">
    <property type="term" value="F:oxidoreductase activity, acting on NAD(P)H"/>
    <property type="evidence" value="ECO:0007669"/>
    <property type="project" value="InterPro"/>
</dbReference>
<dbReference type="OrthoDB" id="9992527at2759"/>
<evidence type="ECO:0000256" key="3">
    <source>
        <dbReference type="ARBA" id="ARBA00023002"/>
    </source>
</evidence>
<sequence length="309" mass="33047">MSKQQQSAVLVTEVGKPVTLGKRDIPTPEHDEVLVKVIATMLLPHDAYGRDWGLEFGDRLPAVLGSNIAGTIEQTGASVTGFGAGDVVFGLANIYKPSSDQAGTQEYATLTASAIAKVPTGFTTGQVVTLPVNLFTSFQALFTQKQGFNWPAPWQLRKDFDPATQTIITIGAGSVIGKYAIQPARLANIGQIIAIAGPTNEAELESLGATHIIDRHDSIETITSKYDQQPELLAKGRPLCKADSIEGESANLRELESGFWKNLPMWLEEGKIVPSAFCVVDGLDKADEINAALDGYMTGKGGPQLIVRP</sequence>
<dbReference type="EMBL" id="CP099426">
    <property type="protein sequence ID" value="USW56956.1"/>
    <property type="molecule type" value="Genomic_DNA"/>
</dbReference>
<dbReference type="Gene3D" id="3.90.180.10">
    <property type="entry name" value="Medium-chain alcohol dehydrogenases, catalytic domain"/>
    <property type="match status" value="1"/>
</dbReference>